<dbReference type="GO" id="GO:0016853">
    <property type="term" value="F:isomerase activity"/>
    <property type="evidence" value="ECO:0007669"/>
    <property type="project" value="UniProtKB-KW"/>
</dbReference>
<organism evidence="2 3">
    <name type="scientific">Candidatus Anaerostipes avistercoris</name>
    <dbReference type="NCBI Taxonomy" id="2838462"/>
    <lineage>
        <taxon>Bacteria</taxon>
        <taxon>Bacillati</taxon>
        <taxon>Bacillota</taxon>
        <taxon>Clostridia</taxon>
        <taxon>Lachnospirales</taxon>
        <taxon>Lachnospiraceae</taxon>
        <taxon>Anaerostipes</taxon>
    </lineage>
</organism>
<dbReference type="Gene3D" id="3.20.20.150">
    <property type="entry name" value="Divalent-metal-dependent TIM barrel enzymes"/>
    <property type="match status" value="1"/>
</dbReference>
<dbReference type="Proteomes" id="UP000823904">
    <property type="component" value="Unassembled WGS sequence"/>
</dbReference>
<dbReference type="InterPro" id="IPR036237">
    <property type="entry name" value="Xyl_isomerase-like_sf"/>
</dbReference>
<evidence type="ECO:0000313" key="3">
    <source>
        <dbReference type="Proteomes" id="UP000823904"/>
    </source>
</evidence>
<dbReference type="PANTHER" id="PTHR12110:SF41">
    <property type="entry name" value="INOSOSE DEHYDRATASE"/>
    <property type="match status" value="1"/>
</dbReference>
<dbReference type="InterPro" id="IPR013022">
    <property type="entry name" value="Xyl_isomerase-like_TIM-brl"/>
</dbReference>
<dbReference type="EMBL" id="DWWD01000027">
    <property type="protein sequence ID" value="HJC50347.1"/>
    <property type="molecule type" value="Genomic_DNA"/>
</dbReference>
<evidence type="ECO:0000259" key="1">
    <source>
        <dbReference type="Pfam" id="PF01261"/>
    </source>
</evidence>
<keyword evidence="2" id="KW-0413">Isomerase</keyword>
<dbReference type="Pfam" id="PF01261">
    <property type="entry name" value="AP_endonuc_2"/>
    <property type="match status" value="1"/>
</dbReference>
<comment type="caution">
    <text evidence="2">The sequence shown here is derived from an EMBL/GenBank/DDBJ whole genome shotgun (WGS) entry which is preliminary data.</text>
</comment>
<accession>A0A9D2PI40</accession>
<sequence length="298" mass="33494">MKNQIGLQTAYWNGTIPELDIFQIIDLTKKANMDIIELKAGDFVSFTSEKRRELRKYIEDAGLHITINGTGLRPERDVSSSDPVSHEAGVKHLCHMLDLSAEMGAKLFSGIPYGLWNTRPDGENIAEIKKIRTENAIRGLRRVARHAEKTGVTLCLEIVNRFEQYTANTAEEGITMCEAIDSDACKLLLDTFHMNIEEDYIPDAIRTTHEKGYLGYIHLGESNRRIPTGKKKSNIDWNAISKTIDEIGFEGPLVMEPFVLHQSSSAKSISLWRKMKEADDIEGLVNDAATGVKYLKNL</sequence>
<proteinExistence type="predicted"/>
<dbReference type="AlphaFoldDB" id="A0A9D2PI40"/>
<name>A0A9D2PI40_9FIRM</name>
<reference evidence="2" key="1">
    <citation type="journal article" date="2021" name="PeerJ">
        <title>Extensive microbial diversity within the chicken gut microbiome revealed by metagenomics and culture.</title>
        <authorList>
            <person name="Gilroy R."/>
            <person name="Ravi A."/>
            <person name="Getino M."/>
            <person name="Pursley I."/>
            <person name="Horton D.L."/>
            <person name="Alikhan N.F."/>
            <person name="Baker D."/>
            <person name="Gharbi K."/>
            <person name="Hall N."/>
            <person name="Watson M."/>
            <person name="Adriaenssens E.M."/>
            <person name="Foster-Nyarko E."/>
            <person name="Jarju S."/>
            <person name="Secka A."/>
            <person name="Antonio M."/>
            <person name="Oren A."/>
            <person name="Chaudhuri R.R."/>
            <person name="La Ragione R."/>
            <person name="Hildebrand F."/>
            <person name="Pallen M.J."/>
        </authorList>
    </citation>
    <scope>NUCLEOTIDE SEQUENCE</scope>
    <source>
        <strain evidence="2">ChiSjej3B21-8574</strain>
    </source>
</reference>
<feature type="domain" description="Xylose isomerase-like TIM barrel" evidence="1">
    <location>
        <begin position="26"/>
        <end position="259"/>
    </location>
</feature>
<gene>
    <name evidence="2" type="ORF">H9754_07240</name>
</gene>
<protein>
    <submittedName>
        <fullName evidence="2">Sugar phosphate isomerase/epimerase</fullName>
    </submittedName>
</protein>
<evidence type="ECO:0000313" key="2">
    <source>
        <dbReference type="EMBL" id="HJC50347.1"/>
    </source>
</evidence>
<dbReference type="PANTHER" id="PTHR12110">
    <property type="entry name" value="HYDROXYPYRUVATE ISOMERASE"/>
    <property type="match status" value="1"/>
</dbReference>
<dbReference type="SUPFAM" id="SSF51658">
    <property type="entry name" value="Xylose isomerase-like"/>
    <property type="match status" value="1"/>
</dbReference>
<dbReference type="InterPro" id="IPR050312">
    <property type="entry name" value="IolE/XylAMocC-like"/>
</dbReference>
<reference evidence="2" key="2">
    <citation type="submission" date="2021-04" db="EMBL/GenBank/DDBJ databases">
        <authorList>
            <person name="Gilroy R."/>
        </authorList>
    </citation>
    <scope>NUCLEOTIDE SEQUENCE</scope>
    <source>
        <strain evidence="2">ChiSjej3B21-8574</strain>
    </source>
</reference>